<dbReference type="GO" id="GO:0031965">
    <property type="term" value="C:nuclear membrane"/>
    <property type="evidence" value="ECO:0007669"/>
    <property type="project" value="UniProtKB-SubCell"/>
</dbReference>
<keyword evidence="6" id="KW-0509">mRNA transport</keyword>
<comment type="similarity">
    <text evidence="3">Belongs to the NDC1 family.</text>
</comment>
<evidence type="ECO:0000256" key="4">
    <source>
        <dbReference type="ARBA" id="ARBA00022448"/>
    </source>
</evidence>
<feature type="transmembrane region" description="Helical" evidence="13">
    <location>
        <begin position="62"/>
        <end position="86"/>
    </location>
</feature>
<dbReference type="PANTHER" id="PTHR13269:SF6">
    <property type="entry name" value="NUCLEOPORIN NDC1"/>
    <property type="match status" value="1"/>
</dbReference>
<evidence type="ECO:0000256" key="5">
    <source>
        <dbReference type="ARBA" id="ARBA00022692"/>
    </source>
</evidence>
<dbReference type="GO" id="GO:0015031">
    <property type="term" value="P:protein transport"/>
    <property type="evidence" value="ECO:0007669"/>
    <property type="project" value="UniProtKB-KW"/>
</dbReference>
<feature type="transmembrane region" description="Helical" evidence="13">
    <location>
        <begin position="148"/>
        <end position="165"/>
    </location>
</feature>
<evidence type="ECO:0000256" key="2">
    <source>
        <dbReference type="ARBA" id="ARBA00004567"/>
    </source>
</evidence>
<dbReference type="AlphaFoldDB" id="A0A0M4EHX5"/>
<evidence type="ECO:0000256" key="3">
    <source>
        <dbReference type="ARBA" id="ARBA00005760"/>
    </source>
</evidence>
<evidence type="ECO:0000313" key="14">
    <source>
        <dbReference type="EMBL" id="ALC46108.1"/>
    </source>
</evidence>
<evidence type="ECO:0000256" key="13">
    <source>
        <dbReference type="SAM" id="Phobius"/>
    </source>
</evidence>
<evidence type="ECO:0000256" key="6">
    <source>
        <dbReference type="ARBA" id="ARBA00022816"/>
    </source>
</evidence>
<dbReference type="GO" id="GO:0051028">
    <property type="term" value="P:mRNA transport"/>
    <property type="evidence" value="ECO:0007669"/>
    <property type="project" value="UniProtKB-KW"/>
</dbReference>
<name>A0A0M4EHX5_DROBS</name>
<evidence type="ECO:0000313" key="15">
    <source>
        <dbReference type="Proteomes" id="UP000494163"/>
    </source>
</evidence>
<keyword evidence="8 13" id="KW-1133">Transmembrane helix</keyword>
<keyword evidence="12" id="KW-0539">Nucleus</keyword>
<evidence type="ECO:0000256" key="10">
    <source>
        <dbReference type="ARBA" id="ARBA00023132"/>
    </source>
</evidence>
<dbReference type="GO" id="GO:0030674">
    <property type="term" value="F:protein-macromolecule adaptor activity"/>
    <property type="evidence" value="ECO:0007669"/>
    <property type="project" value="TreeGrafter"/>
</dbReference>
<feature type="non-terminal residue" evidence="14">
    <location>
        <position position="1"/>
    </location>
</feature>
<dbReference type="Proteomes" id="UP000494163">
    <property type="component" value="Chromosome 3R"/>
</dbReference>
<keyword evidence="10" id="KW-0906">Nuclear pore complex</keyword>
<dbReference type="PANTHER" id="PTHR13269">
    <property type="entry name" value="NUCLEOPORIN NDC1"/>
    <property type="match status" value="1"/>
</dbReference>
<dbReference type="OrthoDB" id="67850at2759"/>
<sequence length="577" mass="65835">AMSSSTINSCKLMLLGRCLRALSFSVGIQFLLLTVFLLLVNFQVLHPLHWVVSTFSLVCSLYTWFASIPLIGAVIFYGLSLSQQYLAERRYHATRYRWLLHNGPRKLLFLSAHLLFGYLTAWLYTGYLNTDYSNLTYKCYGQDCLSSYHVYLLGMGITAGCYYFVTRHMRQEVSLDFAIVELSRTEKLREVLYKTLLMAPIKSLVPTLSYSLVFWLLSPFFNQRLSLLLGVDADDRLSSVWQMLSSVRLLFYGWLLTTQILSNMHLMQRLYAMLLTERLPLVVARQRLDAGEVTIAGALGLSNAYVVQCLAAHLIFKLSQRKNSLARLEYFQLTEPGNRPVNWRALCDQYLSIVGGYTDELANAVEQLLSVKGKREQGLAQNDVNGTMLAEKLMLRQYNAMHGIRQAVSPPRNLPQQQWTQDGVRHMPNWCERVSQQLEAAMQGLIKSIPGIVYLFMEPEHAKCLYLLEHSLPIIWLTQALSHICAASLNEDRFGVVQDDLAGIIRAQYRLKCELDKLSGALITHRLSSSGFNLLVRAVRRSLYNICHAFQDYLPELLKDSTDKSELHQLQAFIQLG</sequence>
<evidence type="ECO:0000256" key="11">
    <source>
        <dbReference type="ARBA" id="ARBA00023136"/>
    </source>
</evidence>
<keyword evidence="4" id="KW-0813">Transport</keyword>
<evidence type="ECO:0000256" key="8">
    <source>
        <dbReference type="ARBA" id="ARBA00022989"/>
    </source>
</evidence>
<dbReference type="GO" id="GO:0006999">
    <property type="term" value="P:nuclear pore organization"/>
    <property type="evidence" value="ECO:0007669"/>
    <property type="project" value="TreeGrafter"/>
</dbReference>
<feature type="transmembrane region" description="Helical" evidence="13">
    <location>
        <begin position="21"/>
        <end position="42"/>
    </location>
</feature>
<protein>
    <submittedName>
        <fullName evidence="14">CG5857</fullName>
    </submittedName>
</protein>
<evidence type="ECO:0000256" key="7">
    <source>
        <dbReference type="ARBA" id="ARBA00022927"/>
    </source>
</evidence>
<dbReference type="OMA" id="XQYKFLR"/>
<evidence type="ECO:0000256" key="12">
    <source>
        <dbReference type="ARBA" id="ARBA00023242"/>
    </source>
</evidence>
<organism evidence="14 15">
    <name type="scientific">Drosophila busckii</name>
    <name type="common">Fruit fly</name>
    <dbReference type="NCBI Taxonomy" id="30019"/>
    <lineage>
        <taxon>Eukaryota</taxon>
        <taxon>Metazoa</taxon>
        <taxon>Ecdysozoa</taxon>
        <taxon>Arthropoda</taxon>
        <taxon>Hexapoda</taxon>
        <taxon>Insecta</taxon>
        <taxon>Pterygota</taxon>
        <taxon>Neoptera</taxon>
        <taxon>Endopterygota</taxon>
        <taxon>Diptera</taxon>
        <taxon>Brachycera</taxon>
        <taxon>Muscomorpha</taxon>
        <taxon>Ephydroidea</taxon>
        <taxon>Drosophilidae</taxon>
        <taxon>Drosophila</taxon>
    </lineage>
</organism>
<feature type="transmembrane region" description="Helical" evidence="13">
    <location>
        <begin position="107"/>
        <end position="128"/>
    </location>
</feature>
<dbReference type="Pfam" id="PF09531">
    <property type="entry name" value="Ndc1_Nup"/>
    <property type="match status" value="1"/>
</dbReference>
<evidence type="ECO:0000256" key="1">
    <source>
        <dbReference type="ARBA" id="ARBA00004232"/>
    </source>
</evidence>
<keyword evidence="9" id="KW-0811">Translocation</keyword>
<dbReference type="STRING" id="30019.A0A0M4EHX5"/>
<evidence type="ECO:0000256" key="9">
    <source>
        <dbReference type="ARBA" id="ARBA00023010"/>
    </source>
</evidence>
<gene>
    <name evidence="14" type="ORF">Dbus_chr3Rg858</name>
</gene>
<reference evidence="14 15" key="1">
    <citation type="submission" date="2015-08" db="EMBL/GenBank/DDBJ databases">
        <title>Ancestral chromatin configuration constrains chromatin evolution on differentiating sex chromosomes in Drosophila.</title>
        <authorList>
            <person name="Zhou Q."/>
            <person name="Bachtrog D."/>
        </authorList>
    </citation>
    <scope>NUCLEOTIDE SEQUENCE [LARGE SCALE GENOMIC DNA]</scope>
    <source>
        <tissue evidence="14">Whole larvae</tissue>
    </source>
</reference>
<comment type="subcellular location">
    <subcellularLocation>
        <location evidence="1">Nucleus membrane</location>
        <topology evidence="1">Multi-pass membrane protein</topology>
    </subcellularLocation>
    <subcellularLocation>
        <location evidence="2">Nucleus</location>
        <location evidence="2">Nuclear pore complex</location>
    </subcellularLocation>
</comment>
<keyword evidence="11 13" id="KW-0472">Membrane</keyword>
<keyword evidence="7" id="KW-0653">Protein transport</keyword>
<dbReference type="InterPro" id="IPR019049">
    <property type="entry name" value="Nucleoporin_prot_Ndc1/Nup"/>
</dbReference>
<keyword evidence="5 13" id="KW-0812">Transmembrane</keyword>
<proteinExistence type="inferred from homology"/>
<dbReference type="EMBL" id="CP012526">
    <property type="protein sequence ID" value="ALC46108.1"/>
    <property type="molecule type" value="Genomic_DNA"/>
</dbReference>
<feature type="transmembrane region" description="Helical" evidence="13">
    <location>
        <begin position="203"/>
        <end position="221"/>
    </location>
</feature>
<accession>A0A0M4EHX5</accession>
<keyword evidence="15" id="KW-1185">Reference proteome</keyword>
<dbReference type="GO" id="GO:0070762">
    <property type="term" value="C:nuclear pore transmembrane ring"/>
    <property type="evidence" value="ECO:0007669"/>
    <property type="project" value="TreeGrafter"/>
</dbReference>